<name>A0A6P8ARZ2_PYRGI</name>
<feature type="coiled-coil region" evidence="1">
    <location>
        <begin position="40"/>
        <end position="67"/>
    </location>
</feature>
<keyword evidence="3" id="KW-1185">Reference proteome</keyword>
<dbReference type="Proteomes" id="UP000515153">
    <property type="component" value="Unplaced"/>
</dbReference>
<proteinExistence type="predicted"/>
<gene>
    <name evidence="4" type="ORF">PgNI_09208</name>
</gene>
<reference evidence="4" key="2">
    <citation type="submission" date="2019-10" db="EMBL/GenBank/DDBJ databases">
        <authorList>
            <consortium name="NCBI Genome Project"/>
        </authorList>
    </citation>
    <scope>NUCLEOTIDE SEQUENCE</scope>
    <source>
        <strain evidence="4">NI907</strain>
    </source>
</reference>
<dbReference type="RefSeq" id="XP_030977660.1">
    <property type="nucleotide sequence ID" value="XM_031129195.1"/>
</dbReference>
<feature type="region of interest" description="Disordered" evidence="2">
    <location>
        <begin position="1"/>
        <end position="26"/>
    </location>
</feature>
<protein>
    <submittedName>
        <fullName evidence="4">Uncharacterized protein</fullName>
    </submittedName>
</protein>
<dbReference type="KEGG" id="pgri:PgNI_09208"/>
<evidence type="ECO:0000313" key="4">
    <source>
        <dbReference type="RefSeq" id="XP_030977660.1"/>
    </source>
</evidence>
<evidence type="ECO:0000256" key="2">
    <source>
        <dbReference type="SAM" id="MobiDB-lite"/>
    </source>
</evidence>
<sequence>MANQDSQSEPFRGDPPSTEDLLENLERSHAKIDECYQTTLANFKKKSAELEKELAEAHKTCHELTKKLEAFKIAEEKGQAANNPTKQ</sequence>
<dbReference type="AlphaFoldDB" id="A0A6P8ARZ2"/>
<organism evidence="3 4">
    <name type="scientific">Pyricularia grisea</name>
    <name type="common">Crabgrass-specific blast fungus</name>
    <name type="synonym">Magnaporthe grisea</name>
    <dbReference type="NCBI Taxonomy" id="148305"/>
    <lineage>
        <taxon>Eukaryota</taxon>
        <taxon>Fungi</taxon>
        <taxon>Dikarya</taxon>
        <taxon>Ascomycota</taxon>
        <taxon>Pezizomycotina</taxon>
        <taxon>Sordariomycetes</taxon>
        <taxon>Sordariomycetidae</taxon>
        <taxon>Magnaporthales</taxon>
        <taxon>Pyriculariaceae</taxon>
        <taxon>Pyricularia</taxon>
    </lineage>
</organism>
<evidence type="ECO:0000256" key="1">
    <source>
        <dbReference type="SAM" id="Coils"/>
    </source>
</evidence>
<dbReference type="GeneID" id="41964103"/>
<reference evidence="4" key="1">
    <citation type="journal article" date="2019" name="Mol. Biol. Evol.">
        <title>Blast fungal genomes show frequent chromosomal changes, gene gains and losses, and effector gene turnover.</title>
        <authorList>
            <person name="Gomez Luciano L.B."/>
            <person name="Jason Tsai I."/>
            <person name="Chuma I."/>
            <person name="Tosa Y."/>
            <person name="Chen Y.H."/>
            <person name="Li J.Y."/>
            <person name="Li M.Y."/>
            <person name="Jade Lu M.Y."/>
            <person name="Nakayashiki H."/>
            <person name="Li W.H."/>
        </authorList>
    </citation>
    <scope>NUCLEOTIDE SEQUENCE</scope>
    <source>
        <strain evidence="4">NI907</strain>
    </source>
</reference>
<reference evidence="4" key="3">
    <citation type="submission" date="2025-08" db="UniProtKB">
        <authorList>
            <consortium name="RefSeq"/>
        </authorList>
    </citation>
    <scope>IDENTIFICATION</scope>
    <source>
        <strain evidence="4">NI907</strain>
    </source>
</reference>
<dbReference type="OrthoDB" id="5238058at2759"/>
<keyword evidence="1" id="KW-0175">Coiled coil</keyword>
<evidence type="ECO:0000313" key="3">
    <source>
        <dbReference type="Proteomes" id="UP000515153"/>
    </source>
</evidence>
<accession>A0A6P8ARZ2</accession>